<dbReference type="AlphaFoldDB" id="A0A3P7ZHK5"/>
<feature type="signal peptide" evidence="2">
    <location>
        <begin position="1"/>
        <end position="15"/>
    </location>
</feature>
<gene>
    <name evidence="3" type="ORF">HPBE_LOCUS14325</name>
</gene>
<accession>A0A3P7ZHK5</accession>
<feature type="region of interest" description="Disordered" evidence="1">
    <location>
        <begin position="177"/>
        <end position="365"/>
    </location>
</feature>
<feature type="region of interest" description="Disordered" evidence="1">
    <location>
        <begin position="424"/>
        <end position="479"/>
    </location>
</feature>
<feature type="compositionally biased region" description="Low complexity" evidence="1">
    <location>
        <begin position="241"/>
        <end position="250"/>
    </location>
</feature>
<keyword evidence="2" id="KW-0732">Signal</keyword>
<dbReference type="WBParaSite" id="HPBE_0001432401-mRNA-1">
    <property type="protein sequence ID" value="HPBE_0001432401-mRNA-1"/>
    <property type="gene ID" value="HPBE_0001432401"/>
</dbReference>
<reference evidence="5" key="2">
    <citation type="submission" date="2019-09" db="UniProtKB">
        <authorList>
            <consortium name="WormBaseParasite"/>
        </authorList>
    </citation>
    <scope>IDENTIFICATION</scope>
</reference>
<name>A0A3P7ZHK5_HELPZ</name>
<evidence type="ECO:0000313" key="5">
    <source>
        <dbReference type="WBParaSite" id="HPBE_0001432401-mRNA-1"/>
    </source>
</evidence>
<feature type="compositionally biased region" description="Gly residues" evidence="1">
    <location>
        <begin position="251"/>
        <end position="265"/>
    </location>
</feature>
<protein>
    <submittedName>
        <fullName evidence="5">Nuclear receptor domain-containing protein</fullName>
    </submittedName>
</protein>
<feature type="region of interest" description="Disordered" evidence="1">
    <location>
        <begin position="66"/>
        <end position="161"/>
    </location>
</feature>
<feature type="compositionally biased region" description="Polar residues" evidence="1">
    <location>
        <begin position="332"/>
        <end position="342"/>
    </location>
</feature>
<feature type="compositionally biased region" description="Polar residues" evidence="1">
    <location>
        <begin position="448"/>
        <end position="461"/>
    </location>
</feature>
<proteinExistence type="predicted"/>
<sequence length="648" mass="67072">MRFLPLLLLAAVAVAIDNFPRAPGHYPPEEMKNDVPQMPMSSYQQMMMSDSNAVEDYQFYYEKEASKPAPLGETKEGPSSPQGPGEASQGPGKEVVPDSISSQEQGRQGSHLEEGSPPILAPPPRPVSNEVENEYAGWTPVPKATSKAASESLIGYEEGPQRPTAFEDAFVLKPSPPLEINVGVVDPSDENLKNLGGSFEGSIPTSNSGGSSTLTASAGREGSYSADRGGSPSAGPGGFSSAGREGSYSAGRGGSPSAGPGGFSSGGREDSPSTGHGGFSSGGSEGSSSANNAGSISGGQSATPELDEFARSGQFINDEAPLSGSPGGVQITAETASETSQVGEFRSGDGSLTSDDEKHLSLGDTSMGTLRALGKVRAVNLEKGSDTDSDDNPLTTIWMRPSHIADTARTSSITSANTGALQESYNPESNAAWENRPIGSDRPIRVNPSESSNTATGSREPSNLPLVSGQYKGHAQHGAEAEFVSENSNGPAYLEIPSNSALLSSSTTATVLPPTACLLSATAGLLSASTSLLSDILHASVPACLSFLSLPEEDASLASHEEKSRNKGISGIGGCHQCTAAGQPKYSRVKRQQSSCKSCSASPLTSLFSPVRWLVSFLAVKGSAGHFAFFSLPPHVRLVDKVTLERRE</sequence>
<organism evidence="3">
    <name type="scientific">Heligmosomoides polygyrus</name>
    <name type="common">Parasitic roundworm</name>
    <dbReference type="NCBI Taxonomy" id="6339"/>
    <lineage>
        <taxon>Eukaryota</taxon>
        <taxon>Metazoa</taxon>
        <taxon>Ecdysozoa</taxon>
        <taxon>Nematoda</taxon>
        <taxon>Chromadorea</taxon>
        <taxon>Rhabditida</taxon>
        <taxon>Rhabditina</taxon>
        <taxon>Rhabditomorpha</taxon>
        <taxon>Strongyloidea</taxon>
        <taxon>Heligmosomidae</taxon>
        <taxon>Heligmosomoides</taxon>
    </lineage>
</organism>
<feature type="compositionally biased region" description="Polar residues" evidence="1">
    <location>
        <begin position="99"/>
        <end position="108"/>
    </location>
</feature>
<reference evidence="3 4" key="1">
    <citation type="submission" date="2018-11" db="EMBL/GenBank/DDBJ databases">
        <authorList>
            <consortium name="Pathogen Informatics"/>
        </authorList>
    </citation>
    <scope>NUCLEOTIDE SEQUENCE [LARGE SCALE GENOMIC DNA]</scope>
</reference>
<feature type="compositionally biased region" description="Low complexity" evidence="1">
    <location>
        <begin position="205"/>
        <end position="219"/>
    </location>
</feature>
<evidence type="ECO:0000256" key="2">
    <source>
        <dbReference type="SAM" id="SignalP"/>
    </source>
</evidence>
<evidence type="ECO:0000313" key="3">
    <source>
        <dbReference type="EMBL" id="VDO99260.1"/>
    </source>
</evidence>
<evidence type="ECO:0000256" key="1">
    <source>
        <dbReference type="SAM" id="MobiDB-lite"/>
    </source>
</evidence>
<feature type="compositionally biased region" description="Gly residues" evidence="1">
    <location>
        <begin position="275"/>
        <end position="285"/>
    </location>
</feature>
<evidence type="ECO:0000313" key="4">
    <source>
        <dbReference type="Proteomes" id="UP000050761"/>
    </source>
</evidence>
<dbReference type="Proteomes" id="UP000050761">
    <property type="component" value="Unassembled WGS sequence"/>
</dbReference>
<dbReference type="EMBL" id="UZAH01028313">
    <property type="protein sequence ID" value="VDO99260.1"/>
    <property type="molecule type" value="Genomic_DNA"/>
</dbReference>
<feature type="chain" id="PRO_5044596564" evidence="2">
    <location>
        <begin position="16"/>
        <end position="648"/>
    </location>
</feature>
<keyword evidence="4" id="KW-1185">Reference proteome</keyword>
<feature type="compositionally biased region" description="Low complexity" evidence="1">
    <location>
        <begin position="286"/>
        <end position="301"/>
    </location>
</feature>